<evidence type="ECO:0000313" key="1">
    <source>
        <dbReference type="EMBL" id="KZV86371.1"/>
    </source>
</evidence>
<accession>A0A165E976</accession>
<dbReference type="InParanoid" id="A0A165E976"/>
<keyword evidence="2" id="KW-1185">Reference proteome</keyword>
<sequence>MSGYTVLPLAPAMIPSTMAPETALANLLNDAEYYQLNGLVRLIRPAPCALLSPPEVYRVFNLAPRTALKFEDILSAAKLNVTFDATKGIGLRADDDWQPALILMDGVKLGFSDGILRPLLTKAQEGKLTDRGIFEVSSRGTHYTPHNHAISRNFRWHKTPRKCFEAFSYNFRI</sequence>
<proteinExistence type="predicted"/>
<dbReference type="AlphaFoldDB" id="A0A165E976"/>
<reference evidence="1 2" key="1">
    <citation type="journal article" date="2016" name="Mol. Biol. Evol.">
        <title>Comparative Genomics of Early-Diverging Mushroom-Forming Fungi Provides Insights into the Origins of Lignocellulose Decay Capabilities.</title>
        <authorList>
            <person name="Nagy L.G."/>
            <person name="Riley R."/>
            <person name="Tritt A."/>
            <person name="Adam C."/>
            <person name="Daum C."/>
            <person name="Floudas D."/>
            <person name="Sun H."/>
            <person name="Yadav J.S."/>
            <person name="Pangilinan J."/>
            <person name="Larsson K.H."/>
            <person name="Matsuura K."/>
            <person name="Barry K."/>
            <person name="Labutti K."/>
            <person name="Kuo R."/>
            <person name="Ohm R.A."/>
            <person name="Bhattacharya S.S."/>
            <person name="Shirouzu T."/>
            <person name="Yoshinaga Y."/>
            <person name="Martin F.M."/>
            <person name="Grigoriev I.V."/>
            <person name="Hibbett D.S."/>
        </authorList>
    </citation>
    <scope>NUCLEOTIDE SEQUENCE [LARGE SCALE GENOMIC DNA]</scope>
    <source>
        <strain evidence="1 2">HHB12029</strain>
    </source>
</reference>
<dbReference type="EMBL" id="KV426158">
    <property type="protein sequence ID" value="KZV86371.1"/>
    <property type="molecule type" value="Genomic_DNA"/>
</dbReference>
<dbReference type="OrthoDB" id="2370221at2759"/>
<gene>
    <name evidence="1" type="ORF">EXIGLDRAFT_226387</name>
</gene>
<name>A0A165E976_EXIGL</name>
<dbReference type="Proteomes" id="UP000077266">
    <property type="component" value="Unassembled WGS sequence"/>
</dbReference>
<protein>
    <submittedName>
        <fullName evidence="1">Uncharacterized protein</fullName>
    </submittedName>
</protein>
<organism evidence="1 2">
    <name type="scientific">Exidia glandulosa HHB12029</name>
    <dbReference type="NCBI Taxonomy" id="1314781"/>
    <lineage>
        <taxon>Eukaryota</taxon>
        <taxon>Fungi</taxon>
        <taxon>Dikarya</taxon>
        <taxon>Basidiomycota</taxon>
        <taxon>Agaricomycotina</taxon>
        <taxon>Agaricomycetes</taxon>
        <taxon>Auriculariales</taxon>
        <taxon>Exidiaceae</taxon>
        <taxon>Exidia</taxon>
    </lineage>
</organism>
<evidence type="ECO:0000313" key="2">
    <source>
        <dbReference type="Proteomes" id="UP000077266"/>
    </source>
</evidence>